<dbReference type="NCBIfam" id="NF000989">
    <property type="entry name" value="PRK00103.2-3"/>
    <property type="match status" value="1"/>
</dbReference>
<comment type="similarity">
    <text evidence="4 5">Belongs to the RNA methyltransferase RlmH family.</text>
</comment>
<dbReference type="Gene3D" id="3.40.1280.10">
    <property type="match status" value="1"/>
</dbReference>
<accession>A0ABU0YU93</accession>
<dbReference type="HAMAP" id="MF_00658">
    <property type="entry name" value="23SrRNA_methyltr_H"/>
    <property type="match status" value="1"/>
</dbReference>
<organism evidence="6 7">
    <name type="scientific">Dongia sedimenti</name>
    <dbReference type="NCBI Taxonomy" id="3064282"/>
    <lineage>
        <taxon>Bacteria</taxon>
        <taxon>Pseudomonadati</taxon>
        <taxon>Pseudomonadota</taxon>
        <taxon>Alphaproteobacteria</taxon>
        <taxon>Rhodospirillales</taxon>
        <taxon>Dongiaceae</taxon>
        <taxon>Dongia</taxon>
    </lineage>
</organism>
<keyword evidence="5" id="KW-0698">rRNA processing</keyword>
<keyword evidence="7" id="KW-1185">Reference proteome</keyword>
<dbReference type="InterPro" id="IPR029028">
    <property type="entry name" value="Alpha/beta_knot_MTases"/>
</dbReference>
<evidence type="ECO:0000313" key="6">
    <source>
        <dbReference type="EMBL" id="MDQ7251304.1"/>
    </source>
</evidence>
<protein>
    <recommendedName>
        <fullName evidence="5">Ribosomal RNA large subunit methyltransferase H</fullName>
        <ecNumber evidence="5">2.1.1.177</ecNumber>
    </recommendedName>
    <alternativeName>
        <fullName evidence="5">23S rRNA (pseudouridine1915-N3)-methyltransferase</fullName>
    </alternativeName>
    <alternativeName>
        <fullName evidence="5">23S rRNA m3Psi1915 methyltransferase</fullName>
    </alternativeName>
    <alternativeName>
        <fullName evidence="5">rRNA (pseudouridine-N3-)-methyltransferase RlmH</fullName>
    </alternativeName>
</protein>
<evidence type="ECO:0000256" key="1">
    <source>
        <dbReference type="ARBA" id="ARBA00022603"/>
    </source>
</evidence>
<gene>
    <name evidence="5 6" type="primary">rlmH</name>
    <name evidence="6" type="ORF">Q8A70_26705</name>
</gene>
<dbReference type="RefSeq" id="WP_379961548.1">
    <property type="nucleotide sequence ID" value="NZ_JAUYVI010000010.1"/>
</dbReference>
<dbReference type="CDD" id="cd18081">
    <property type="entry name" value="RlmH-like"/>
    <property type="match status" value="1"/>
</dbReference>
<keyword evidence="3 5" id="KW-0949">S-adenosyl-L-methionine</keyword>
<comment type="function">
    <text evidence="5">Specifically methylates the pseudouridine at position 1915 (m3Psi1915) in 23S rRNA.</text>
</comment>
<dbReference type="SUPFAM" id="SSF75217">
    <property type="entry name" value="alpha/beta knot"/>
    <property type="match status" value="1"/>
</dbReference>
<dbReference type="PANTHER" id="PTHR33603">
    <property type="entry name" value="METHYLTRANSFERASE"/>
    <property type="match status" value="1"/>
</dbReference>
<dbReference type="EMBL" id="JAUYVI010000010">
    <property type="protein sequence ID" value="MDQ7251304.1"/>
    <property type="molecule type" value="Genomic_DNA"/>
</dbReference>
<dbReference type="Pfam" id="PF02590">
    <property type="entry name" value="SPOUT_MTase"/>
    <property type="match status" value="1"/>
</dbReference>
<evidence type="ECO:0000256" key="4">
    <source>
        <dbReference type="ARBA" id="ARBA00038303"/>
    </source>
</evidence>
<feature type="binding site" evidence="5">
    <location>
        <position position="103"/>
    </location>
    <ligand>
        <name>S-adenosyl-L-methionine</name>
        <dbReference type="ChEBI" id="CHEBI:59789"/>
    </ligand>
</feature>
<dbReference type="InterPro" id="IPR029026">
    <property type="entry name" value="tRNA_m1G_MTases_N"/>
</dbReference>
<evidence type="ECO:0000256" key="2">
    <source>
        <dbReference type="ARBA" id="ARBA00022679"/>
    </source>
</evidence>
<comment type="subunit">
    <text evidence="5">Homodimer.</text>
</comment>
<dbReference type="PANTHER" id="PTHR33603:SF1">
    <property type="entry name" value="RIBOSOMAL RNA LARGE SUBUNIT METHYLTRANSFERASE H"/>
    <property type="match status" value="1"/>
</dbReference>
<comment type="catalytic activity">
    <reaction evidence="5">
        <text>pseudouridine(1915) in 23S rRNA + S-adenosyl-L-methionine = N(3)-methylpseudouridine(1915) in 23S rRNA + S-adenosyl-L-homocysteine + H(+)</text>
        <dbReference type="Rhea" id="RHEA:42752"/>
        <dbReference type="Rhea" id="RHEA-COMP:10221"/>
        <dbReference type="Rhea" id="RHEA-COMP:10222"/>
        <dbReference type="ChEBI" id="CHEBI:15378"/>
        <dbReference type="ChEBI" id="CHEBI:57856"/>
        <dbReference type="ChEBI" id="CHEBI:59789"/>
        <dbReference type="ChEBI" id="CHEBI:65314"/>
        <dbReference type="ChEBI" id="CHEBI:74486"/>
        <dbReference type="EC" id="2.1.1.177"/>
    </reaction>
</comment>
<keyword evidence="1 5" id="KW-0489">Methyltransferase</keyword>
<comment type="subcellular location">
    <subcellularLocation>
        <location evidence="5">Cytoplasm</location>
    </subcellularLocation>
</comment>
<keyword evidence="2 5" id="KW-0808">Transferase</keyword>
<evidence type="ECO:0000256" key="5">
    <source>
        <dbReference type="HAMAP-Rule" id="MF_00658"/>
    </source>
</evidence>
<proteinExistence type="inferred from homology"/>
<reference evidence="7" key="1">
    <citation type="submission" date="2023-08" db="EMBL/GenBank/DDBJ databases">
        <title>Rhodospirillaceae gen. nov., a novel taxon isolated from the Yangtze River Yuezi River estuary sludge.</title>
        <authorList>
            <person name="Ruan L."/>
        </authorList>
    </citation>
    <scope>NUCLEOTIDE SEQUENCE [LARGE SCALE GENOMIC DNA]</scope>
    <source>
        <strain evidence="7">R-7</strain>
    </source>
</reference>
<feature type="binding site" evidence="5">
    <location>
        <begin position="122"/>
        <end position="127"/>
    </location>
    <ligand>
        <name>S-adenosyl-L-methionine</name>
        <dbReference type="ChEBI" id="CHEBI:59789"/>
    </ligand>
</feature>
<feature type="binding site" evidence="5">
    <location>
        <position position="71"/>
    </location>
    <ligand>
        <name>S-adenosyl-L-methionine</name>
        <dbReference type="ChEBI" id="CHEBI:59789"/>
    </ligand>
</feature>
<dbReference type="Proteomes" id="UP001230156">
    <property type="component" value="Unassembled WGS sequence"/>
</dbReference>
<evidence type="ECO:0000313" key="7">
    <source>
        <dbReference type="Proteomes" id="UP001230156"/>
    </source>
</evidence>
<comment type="caution">
    <text evidence="6">The sequence shown here is derived from an EMBL/GenBank/DDBJ whole genome shotgun (WGS) entry which is preliminary data.</text>
</comment>
<dbReference type="InterPro" id="IPR003742">
    <property type="entry name" value="RlmH-like"/>
</dbReference>
<dbReference type="EC" id="2.1.1.177" evidence="5"/>
<name>A0ABU0YU93_9PROT</name>
<keyword evidence="5" id="KW-0963">Cytoplasm</keyword>
<evidence type="ECO:0000256" key="3">
    <source>
        <dbReference type="ARBA" id="ARBA00022691"/>
    </source>
</evidence>
<sequence length="155" mass="17058">MKFRIIAVGRIKAGPEQALYEHYAARVKPAIVLKEVEEKRPLSSAELKAREAELLLAALDESKGKRAVVVLDERGKTLGSRDFAARLQRFEDEGAGEIAFLIGGADGHGEAVLARADLKLSLGAMTWPHMMVRAMLAEQLYRAQAILAGHPYHRD</sequence>
<dbReference type="PIRSF" id="PIRSF004505">
    <property type="entry name" value="MT_bac"/>
    <property type="match status" value="1"/>
</dbReference>